<reference evidence="1 2" key="1">
    <citation type="submission" date="2014-12" db="EMBL/GenBank/DDBJ databases">
        <title>Draft genome sequence of Terrisporobacter sp. 08-306576, isolated from the blood culture of a bacteremia patient.</title>
        <authorList>
            <person name="Lund L.C."/>
            <person name="Sydenham T.V."/>
            <person name="Hogh S.V."/>
            <person name="Skov M.N."/>
            <person name="Kemp M."/>
            <person name="Justesen U.S."/>
        </authorList>
    </citation>
    <scope>NUCLEOTIDE SEQUENCE [LARGE SCALE GENOMIC DNA]</scope>
    <source>
        <strain evidence="1 2">08-306576</strain>
    </source>
</reference>
<name>A0A0B3VSD0_9FIRM</name>
<evidence type="ECO:0000313" key="1">
    <source>
        <dbReference type="EMBL" id="KHS55703.1"/>
    </source>
</evidence>
<protein>
    <submittedName>
        <fullName evidence="1">Uncharacterized protein</fullName>
    </submittedName>
</protein>
<dbReference type="RefSeq" id="WP_039681264.1">
    <property type="nucleotide sequence ID" value="NZ_JAXECK010000017.1"/>
</dbReference>
<dbReference type="OrthoDB" id="1750715at2"/>
<sequence length="533" mass="60621">MSKRNDNKIFAKVFDLIYDILNTLSDKSNNEINMEIITVDGVRKEIKITNNNVDLIRMNRNIIIIDKEALRLEDIVKLKILDTNLDDRIKDIFITEVENIIEKEIIQENKNSGYYRGSNNSSKEKSIEWYIHENKKNINKICCKGSKCDSYINNIKSVDKKEALSHDTSLDIKRKAVLEDFKVNVEENSVLSSIENNKEKVIKDIETEEILVLTNNSDEVEVAKPIKVEEVGVVTDIHMEDCKVITNQSSTKVVKDIKEKKSNAVIDIKADYEEKIIGNVNTDIQLIEPETVDILIVEPSNRNINKEEIKDKYLTFDPTGENYIGIVLDDGTFEPLKVSMETITIVPNNIKNILVNIDKNKNIINQVVKDINYSKESFTNFVDIEYDDNILEKKEENETSINNIINVSNSTINNIVNKDETAFVATKENSELIKSIKDIQYDSVSKIDKIEKIDMVKSVETIESKNYVVEDVKLEKKPTSLVSCVETSKKNISTPFEEDINGVIKQVGSGVMLVDNNDSGITIYSTSKISSVL</sequence>
<dbReference type="AlphaFoldDB" id="A0A0B3VSD0"/>
<comment type="caution">
    <text evidence="1">The sequence shown here is derived from an EMBL/GenBank/DDBJ whole genome shotgun (WGS) entry which is preliminary data.</text>
</comment>
<accession>A0A0B3VSD0</accession>
<keyword evidence="2" id="KW-1185">Reference proteome</keyword>
<dbReference type="EMBL" id="JWHR01000152">
    <property type="protein sequence ID" value="KHS55703.1"/>
    <property type="molecule type" value="Genomic_DNA"/>
</dbReference>
<proteinExistence type="predicted"/>
<dbReference type="Proteomes" id="UP000031189">
    <property type="component" value="Unassembled WGS sequence"/>
</dbReference>
<gene>
    <name evidence="1" type="ORF">QX51_17880</name>
</gene>
<evidence type="ECO:0000313" key="2">
    <source>
        <dbReference type="Proteomes" id="UP000031189"/>
    </source>
</evidence>
<organism evidence="1 2">
    <name type="scientific">Terrisporobacter othiniensis</name>
    <dbReference type="NCBI Taxonomy" id="1577792"/>
    <lineage>
        <taxon>Bacteria</taxon>
        <taxon>Bacillati</taxon>
        <taxon>Bacillota</taxon>
        <taxon>Clostridia</taxon>
        <taxon>Peptostreptococcales</taxon>
        <taxon>Peptostreptococcaceae</taxon>
        <taxon>Terrisporobacter</taxon>
    </lineage>
</organism>